<comment type="caution">
    <text evidence="17">The sequence shown here is derived from an EMBL/GenBank/DDBJ whole genome shotgun (WGS) entry which is preliminary data.</text>
</comment>
<dbReference type="Proteomes" id="UP001591681">
    <property type="component" value="Unassembled WGS sequence"/>
</dbReference>
<evidence type="ECO:0000259" key="15">
    <source>
        <dbReference type="PROSITE" id="PS50878"/>
    </source>
</evidence>
<dbReference type="Pfam" id="PF00077">
    <property type="entry name" value="RVP"/>
    <property type="match status" value="1"/>
</dbReference>
<feature type="domain" description="Integrase catalytic" evidence="16">
    <location>
        <begin position="442"/>
        <end position="596"/>
    </location>
</feature>
<feature type="domain" description="CCHC-type" evidence="13">
    <location>
        <begin position="105"/>
        <end position="119"/>
    </location>
</feature>
<dbReference type="EMBL" id="JBHFQA010000006">
    <property type="protein sequence ID" value="KAL2098419.1"/>
    <property type="molecule type" value="Genomic_DNA"/>
</dbReference>
<dbReference type="InterPro" id="IPR003309">
    <property type="entry name" value="SCAN_dom"/>
</dbReference>
<comment type="similarity">
    <text evidence="1">Belongs to the beta type-B retroviral polymerase family. HERV class-II K(HML-2) pol subfamily.</text>
</comment>
<organism evidence="17 18">
    <name type="scientific">Coilia grayii</name>
    <name type="common">Gray's grenadier anchovy</name>
    <dbReference type="NCBI Taxonomy" id="363190"/>
    <lineage>
        <taxon>Eukaryota</taxon>
        <taxon>Metazoa</taxon>
        <taxon>Chordata</taxon>
        <taxon>Craniata</taxon>
        <taxon>Vertebrata</taxon>
        <taxon>Euteleostomi</taxon>
        <taxon>Actinopterygii</taxon>
        <taxon>Neopterygii</taxon>
        <taxon>Teleostei</taxon>
        <taxon>Clupei</taxon>
        <taxon>Clupeiformes</taxon>
        <taxon>Clupeoidei</taxon>
        <taxon>Engraulidae</taxon>
        <taxon>Coilinae</taxon>
        <taxon>Coilia</taxon>
    </lineage>
</organism>
<evidence type="ECO:0000256" key="6">
    <source>
        <dbReference type="ARBA" id="ARBA00022722"/>
    </source>
</evidence>
<dbReference type="GO" id="GO:0003964">
    <property type="term" value="F:RNA-directed DNA polymerase activity"/>
    <property type="evidence" value="ECO:0007669"/>
    <property type="project" value="UniProtKB-KW"/>
</dbReference>
<dbReference type="InterPro" id="IPR000477">
    <property type="entry name" value="RT_dom"/>
</dbReference>
<dbReference type="CDD" id="cd09274">
    <property type="entry name" value="RNase_HI_RT_Ty3"/>
    <property type="match status" value="1"/>
</dbReference>
<dbReference type="FunFam" id="3.30.420.10:FF:000032">
    <property type="entry name" value="Retrovirus-related Pol polyprotein from transposon 297-like Protein"/>
    <property type="match status" value="1"/>
</dbReference>
<dbReference type="Gene3D" id="3.30.70.270">
    <property type="match status" value="2"/>
</dbReference>
<evidence type="ECO:0000256" key="7">
    <source>
        <dbReference type="ARBA" id="ARBA00022759"/>
    </source>
</evidence>
<keyword evidence="11" id="KW-0479">Metal-binding</keyword>
<evidence type="ECO:0000256" key="5">
    <source>
        <dbReference type="ARBA" id="ARBA00022695"/>
    </source>
</evidence>
<evidence type="ECO:0000256" key="12">
    <source>
        <dbReference type="SAM" id="MobiDB-lite"/>
    </source>
</evidence>
<dbReference type="InterPro" id="IPR054465">
    <property type="entry name" value="Integrase_p58-like_C"/>
</dbReference>
<keyword evidence="4" id="KW-0808">Transferase</keyword>
<keyword evidence="11" id="KW-0862">Zinc</keyword>
<proteinExistence type="inferred from homology"/>
<dbReference type="FunFam" id="1.10.340.70:FF:000001">
    <property type="entry name" value="Retrovirus-related Pol polyprotein from transposon gypsy-like Protein"/>
    <property type="match status" value="1"/>
</dbReference>
<dbReference type="InterPro" id="IPR050951">
    <property type="entry name" value="Retrovirus_Pol_polyprotein"/>
</dbReference>
<evidence type="ECO:0000259" key="14">
    <source>
        <dbReference type="PROSITE" id="PS50804"/>
    </source>
</evidence>
<dbReference type="CDD" id="cd01647">
    <property type="entry name" value="RT_LTR"/>
    <property type="match status" value="1"/>
</dbReference>
<dbReference type="EC" id="3.1.26.4" evidence="2"/>
<dbReference type="Pfam" id="PF22938">
    <property type="entry name" value="Integrase_p58_C"/>
    <property type="match status" value="1"/>
</dbReference>
<dbReference type="InterPro" id="IPR043502">
    <property type="entry name" value="DNA/RNA_pol_sf"/>
</dbReference>
<dbReference type="Pfam" id="PF02023">
    <property type="entry name" value="SCAN"/>
    <property type="match status" value="1"/>
</dbReference>
<evidence type="ECO:0000259" key="13">
    <source>
        <dbReference type="PROSITE" id="PS50158"/>
    </source>
</evidence>
<gene>
    <name evidence="17" type="ORF">ACEWY4_007626</name>
</gene>
<evidence type="ECO:0000256" key="3">
    <source>
        <dbReference type="ARBA" id="ARBA00012493"/>
    </source>
</evidence>
<dbReference type="PROSITE" id="PS50158">
    <property type="entry name" value="ZF_CCHC"/>
    <property type="match status" value="1"/>
</dbReference>
<dbReference type="FunFam" id="3.10.20.370:FF:000001">
    <property type="entry name" value="Retrovirus-related Pol polyprotein from transposon 17.6-like protein"/>
    <property type="match status" value="1"/>
</dbReference>
<dbReference type="AlphaFoldDB" id="A0ABD1KH46"/>
<dbReference type="Pfam" id="PF17917">
    <property type="entry name" value="RT_RNaseH"/>
    <property type="match status" value="1"/>
</dbReference>
<dbReference type="InterPro" id="IPR043128">
    <property type="entry name" value="Rev_trsase/Diguanyl_cyclase"/>
</dbReference>
<dbReference type="SUPFAM" id="SSF57756">
    <property type="entry name" value="Retrovirus zinc finger-like domains"/>
    <property type="match status" value="1"/>
</dbReference>
<dbReference type="PROSITE" id="PS50804">
    <property type="entry name" value="SCAN_BOX"/>
    <property type="match status" value="1"/>
</dbReference>
<keyword evidence="11" id="KW-0863">Zinc-finger</keyword>
<dbReference type="Gene3D" id="3.30.420.10">
    <property type="entry name" value="Ribonuclease H-like superfamily/Ribonuclease H"/>
    <property type="match status" value="1"/>
</dbReference>
<dbReference type="InterPro" id="IPR012337">
    <property type="entry name" value="RNaseH-like_sf"/>
</dbReference>
<dbReference type="InterPro" id="IPR038269">
    <property type="entry name" value="SCAN_sf"/>
</dbReference>
<dbReference type="EC" id="2.7.7.49" evidence="3"/>
<keyword evidence="6" id="KW-0540">Nuclease</keyword>
<dbReference type="SUPFAM" id="SSF56672">
    <property type="entry name" value="DNA/RNA polymerases"/>
    <property type="match status" value="1"/>
</dbReference>
<feature type="compositionally biased region" description="Basic and acidic residues" evidence="12">
    <location>
        <begin position="1264"/>
        <end position="1274"/>
    </location>
</feature>
<dbReference type="Gene3D" id="1.10.340.70">
    <property type="match status" value="1"/>
</dbReference>
<keyword evidence="8" id="KW-0378">Hydrolase</keyword>
<sequence>METMVLEQYLRVLYPEVRTWVKERTPSTAAEAATLVENFVAAHKGSKRYRYAGVLDRQPWGKSDGAGRGRGSGALPSYTPHTLHTPPRNTPPPPQSSVKPQGVSCFNCGREGHKSPACPLRKPKHSHLCYVPNPSPPLKNQQSIEPVITIQLNGKHTTALVDTGCTQTLVQAGLVPLEFLNENDKLTICCVHGDKTEHSTADVYISVSGQTYLLRVGLVPKLPYPVLLGQDLPVLLDLVGKTALSCVVTRAMAKEKPLDMAEFPFYGEEVPTEPRCTREERCTKRRETVKEIMEHSDLQSEVDVDPPSLSDTDVQFSGEIAELQQEDPTLAPLFKKAEEGVCFVPALGKEVFTLQNHILYRHSEDGIQLVVPEKYRKEVLQLGHTVPWAGHLAHMKTLQRISRRFYWPGMFVQVKDYCRSCPQCQLAGGKGFARAPLVPLPVVDTPFERIGVDIVGPLEKSRSGNRFILVICDYTTRYPEAFPLKLVTAKQVASCLLQLFSRVGIPREVLTDQGPNFMTQVYDLLGIRRIRTTPYHPQTDGLVERFNQTLLNMLRRFVDDSGKEWDQWLPYLLFAYRKVPQESTGFSPFELLYGHHVRGPLDVLKETWEGETPQQTDIISYVLKMREKLTAVTAMAQDNLRQAQQRQKAWYDRSARMRHFQPGDRVLLLLPSSDNKLLAKWQGPYTVTRKMGKVTYEISTPDRRKKQQVFHVNMLKQWRERVEPELQSEAQQASALLIQAVEEEEECSEQYLPGREEDSQLDLSHLPQQHQCDLLSILPDGLFTPRPGRTELVEHHVVLKDDNPVRQPCYRVPERLLPVLKEELDMMLQLGVIEPSFSEWSSPIILVPKKDGSLRFCLDFRKVNSQAKFDPYPMPRVDDLVECLGKAKYLSTLDLCKGYWQVPLAEGSKELTAFRTPFGHYQFAVLPFGLHGAPATFQRLMDRILRGTEGFASAYLNDIIIYSATWEEHLKHLQQVLSLVKEAGLTIHPDKCALAREETSYLGYVLGRGVIRPQVGKVEAIMTAERPTTKKQVRSFLGLVGWYRRFIPNFSEKAAVLTELTRKSLPNKVEWTEECERAFKDLKDSLCQEPVLLSPDFEQLFTVQTDASERGLGAVLLQGEQGHLQPVAYISRKLLPREQNYSTVEKECLAIKWALDSFKYYLLGRKFVLETDHKALSWLGRMRDTNARITRWFLAIQPFDFEVLYRAGKMNCTADFLSRMPQGASPEGGGKCHNVTTHIACQLSGWNLEKVFGESSTSPNPGGKRLEDGGRERR</sequence>
<dbReference type="Pfam" id="PF00098">
    <property type="entry name" value="zf-CCHC"/>
    <property type="match status" value="1"/>
</dbReference>
<dbReference type="Pfam" id="PF17921">
    <property type="entry name" value="Integrase_H2C2"/>
    <property type="match status" value="1"/>
</dbReference>
<evidence type="ECO:0000256" key="11">
    <source>
        <dbReference type="PROSITE-ProRule" id="PRU00047"/>
    </source>
</evidence>
<evidence type="ECO:0000313" key="17">
    <source>
        <dbReference type="EMBL" id="KAL2098419.1"/>
    </source>
</evidence>
<dbReference type="InterPro" id="IPR001584">
    <property type="entry name" value="Integrase_cat-core"/>
</dbReference>
<feature type="domain" description="Reverse transcriptase" evidence="15">
    <location>
        <begin position="828"/>
        <end position="1006"/>
    </location>
</feature>
<accession>A0ABD1KH46</accession>
<dbReference type="PANTHER" id="PTHR37984">
    <property type="entry name" value="PROTEIN CBG26694"/>
    <property type="match status" value="1"/>
</dbReference>
<dbReference type="PROSITE" id="PS50994">
    <property type="entry name" value="INTEGRASE"/>
    <property type="match status" value="1"/>
</dbReference>
<dbReference type="InterPro" id="IPR001878">
    <property type="entry name" value="Znf_CCHC"/>
</dbReference>
<dbReference type="CDD" id="cd00303">
    <property type="entry name" value="retropepsin_like"/>
    <property type="match status" value="1"/>
</dbReference>
<dbReference type="PROSITE" id="PS50878">
    <property type="entry name" value="RT_POL"/>
    <property type="match status" value="1"/>
</dbReference>
<dbReference type="InterPro" id="IPR041588">
    <property type="entry name" value="Integrase_H2C2"/>
</dbReference>
<feature type="region of interest" description="Disordered" evidence="12">
    <location>
        <begin position="1252"/>
        <end position="1274"/>
    </location>
</feature>
<evidence type="ECO:0000256" key="2">
    <source>
        <dbReference type="ARBA" id="ARBA00012180"/>
    </source>
</evidence>
<protein>
    <recommendedName>
        <fullName evidence="10">Gypsy retrotransposon integrase-like protein 1</fullName>
        <ecNumber evidence="3">2.7.7.49</ecNumber>
        <ecNumber evidence="2">3.1.26.4</ecNumber>
    </recommendedName>
</protein>
<dbReference type="GO" id="GO:0008270">
    <property type="term" value="F:zinc ion binding"/>
    <property type="evidence" value="ECO:0007669"/>
    <property type="project" value="UniProtKB-KW"/>
</dbReference>
<dbReference type="SUPFAM" id="SSF47353">
    <property type="entry name" value="Retrovirus capsid dimerization domain-like"/>
    <property type="match status" value="1"/>
</dbReference>
<dbReference type="InterPro" id="IPR036875">
    <property type="entry name" value="Znf_CCHC_sf"/>
</dbReference>
<name>A0ABD1KH46_9TELE</name>
<dbReference type="SUPFAM" id="SSF53098">
    <property type="entry name" value="Ribonuclease H-like"/>
    <property type="match status" value="1"/>
</dbReference>
<evidence type="ECO:0000313" key="18">
    <source>
        <dbReference type="Proteomes" id="UP001591681"/>
    </source>
</evidence>
<dbReference type="InterPro" id="IPR041373">
    <property type="entry name" value="RT_RNaseH"/>
</dbReference>
<keyword evidence="5" id="KW-0548">Nucleotidyltransferase</keyword>
<keyword evidence="18" id="KW-1185">Reference proteome</keyword>
<dbReference type="InterPro" id="IPR018061">
    <property type="entry name" value="Retropepsins"/>
</dbReference>
<evidence type="ECO:0000256" key="8">
    <source>
        <dbReference type="ARBA" id="ARBA00022801"/>
    </source>
</evidence>
<evidence type="ECO:0000256" key="10">
    <source>
        <dbReference type="ARBA" id="ARBA00039658"/>
    </source>
</evidence>
<keyword evidence="7" id="KW-0255">Endonuclease</keyword>
<feature type="domain" description="SCAN box" evidence="14">
    <location>
        <begin position="1"/>
        <end position="39"/>
    </location>
</feature>
<keyword evidence="9" id="KW-0695">RNA-directed DNA polymerase</keyword>
<feature type="region of interest" description="Disordered" evidence="12">
    <location>
        <begin position="57"/>
        <end position="98"/>
    </location>
</feature>
<dbReference type="Gene3D" id="2.40.70.10">
    <property type="entry name" value="Acid Proteases"/>
    <property type="match status" value="1"/>
</dbReference>
<dbReference type="PANTHER" id="PTHR37984:SF5">
    <property type="entry name" value="PROTEIN NYNRIN-LIKE"/>
    <property type="match status" value="1"/>
</dbReference>
<dbReference type="GO" id="GO:0004523">
    <property type="term" value="F:RNA-DNA hybrid ribonuclease activity"/>
    <property type="evidence" value="ECO:0007669"/>
    <property type="project" value="UniProtKB-EC"/>
</dbReference>
<reference evidence="17 18" key="1">
    <citation type="submission" date="2024-09" db="EMBL/GenBank/DDBJ databases">
        <title>A chromosome-level genome assembly of Gray's grenadier anchovy, Coilia grayii.</title>
        <authorList>
            <person name="Fu Z."/>
        </authorList>
    </citation>
    <scope>NUCLEOTIDE SEQUENCE [LARGE SCALE GENOMIC DNA]</scope>
    <source>
        <strain evidence="17">G4</strain>
        <tissue evidence="17">Muscle</tissue>
    </source>
</reference>
<evidence type="ECO:0000259" key="16">
    <source>
        <dbReference type="PROSITE" id="PS50994"/>
    </source>
</evidence>
<evidence type="ECO:0000256" key="1">
    <source>
        <dbReference type="ARBA" id="ARBA00010879"/>
    </source>
</evidence>
<dbReference type="Pfam" id="PF00078">
    <property type="entry name" value="RVT_1"/>
    <property type="match status" value="1"/>
</dbReference>
<dbReference type="Gene3D" id="3.10.10.10">
    <property type="entry name" value="HIV Type 1 Reverse Transcriptase, subunit A, domain 1"/>
    <property type="match status" value="1"/>
</dbReference>
<dbReference type="Gene3D" id="1.10.4020.10">
    <property type="entry name" value="DNA breaking-rejoining enzymes"/>
    <property type="match status" value="1"/>
</dbReference>
<dbReference type="InterPro" id="IPR021109">
    <property type="entry name" value="Peptidase_aspartic_dom_sf"/>
</dbReference>
<dbReference type="SUPFAM" id="SSF50630">
    <property type="entry name" value="Acid proteases"/>
    <property type="match status" value="1"/>
</dbReference>
<evidence type="ECO:0000256" key="9">
    <source>
        <dbReference type="ARBA" id="ARBA00022918"/>
    </source>
</evidence>
<evidence type="ECO:0000256" key="4">
    <source>
        <dbReference type="ARBA" id="ARBA00022679"/>
    </source>
</evidence>
<dbReference type="FunFam" id="3.30.70.270:FF:000026">
    <property type="entry name" value="Transposon Ty3-G Gag-Pol polyprotein"/>
    <property type="match status" value="1"/>
</dbReference>
<dbReference type="InterPro" id="IPR036397">
    <property type="entry name" value="RNaseH_sf"/>
</dbReference>